<evidence type="ECO:0000256" key="3">
    <source>
        <dbReference type="ARBA" id="ARBA00007881"/>
    </source>
</evidence>
<evidence type="ECO:0000256" key="9">
    <source>
        <dbReference type="SAM" id="MobiDB-lite"/>
    </source>
</evidence>
<reference evidence="13" key="1">
    <citation type="submission" date="2022-11" db="UniProtKB">
        <authorList>
            <consortium name="WormBaseParasite"/>
        </authorList>
    </citation>
    <scope>IDENTIFICATION</scope>
</reference>
<dbReference type="GO" id="GO:0043005">
    <property type="term" value="C:neuron projection"/>
    <property type="evidence" value="ECO:0007669"/>
    <property type="project" value="UniProtKB-SubCell"/>
</dbReference>
<dbReference type="InterPro" id="IPR014020">
    <property type="entry name" value="Tensin_C2-dom"/>
</dbReference>
<dbReference type="GO" id="GO:0050793">
    <property type="term" value="P:regulation of developmental process"/>
    <property type="evidence" value="ECO:0007669"/>
    <property type="project" value="UniProtKB-ARBA"/>
</dbReference>
<keyword evidence="6" id="KW-0904">Protein phosphatase</keyword>
<keyword evidence="12" id="KW-1185">Reference proteome</keyword>
<dbReference type="InterPro" id="IPR045101">
    <property type="entry name" value="PTP_PTEN"/>
</dbReference>
<dbReference type="Gene3D" id="2.60.40.1110">
    <property type="match status" value="1"/>
</dbReference>
<evidence type="ECO:0000256" key="7">
    <source>
        <dbReference type="ARBA" id="ARBA00023098"/>
    </source>
</evidence>
<sequence>MNAVEEPSTSSVATPPPMCSSSYSSVLCRPVKRIVSQNRRRYQQDGFDLDLTYITDRIIAMGYPSPSDTKESLYRNSMEHTVQFLDTYHPGHYKVFNLRGQFVYDVKRFHGRVESFEMTDHHPPRLELMAPFCRKVHEWLSLDPRNVVAVHCKAGKGRTGVMICAYLTYISFYPTPRQNMDYYSCVRTLNNKGVTIPSQRRYVYYFAHLRRNHLNYFPLRIQLVGVYVERPPKMSSMTTRGGLWLRVASGDVTVMKGNPIWLSVEESEHEDQLRRAHPLSCGPDHYDPNRPSDNSPTANCISRRCYGWTVPESSPVFLEGDVRLDLYQKTTLLGVTTKDRGKIGHIWFNTMFCCHGFCGHVFQHGDEVHPYACTTTTTTAASLPQGGSAASTPAIGSKEARNRARNGRSSNGMKLGSVDDSSTQPSFKTNGDKQAPRRAISVVSTPRTSKDAKMAEVDVASLTPALTPPGLAHHCPDPTLIYGHNPAPRHRIQQQLLTAHNAGLLRDTYNERRQSETQPLSASLLPKAPVGRPANGGPVCVERLPDEHVSTFSVLEIDRACKNKNLDTSFKVHIVTRCIDPSDEEMMRTSDAFINKTLFEQKTFDDERGERVAQRQRRLDSSSSEKESNKDSPAVVCPLASSEGSEESTKWDCDDERRRDGRYERFFFRQRVDSLSSHPPSRYQCPLLSAATPRQEKSVSPMGEDILREENEPICSGGGSFEERGTLSTDHRNACTSKSDPSRRPNTLPPGAGGHGRPLDNRCPGEVDLGEFPTTSSDSCTDESTSTPTDDAESTDVEESTTTAL</sequence>
<evidence type="ECO:0000256" key="6">
    <source>
        <dbReference type="ARBA" id="ARBA00022912"/>
    </source>
</evidence>
<dbReference type="SMART" id="SM00404">
    <property type="entry name" value="PTPc_motif"/>
    <property type="match status" value="1"/>
</dbReference>
<dbReference type="Gene3D" id="3.90.190.10">
    <property type="entry name" value="Protein tyrosine phosphatase superfamily"/>
    <property type="match status" value="1"/>
</dbReference>
<dbReference type="GO" id="GO:0004725">
    <property type="term" value="F:protein tyrosine phosphatase activity"/>
    <property type="evidence" value="ECO:0007669"/>
    <property type="project" value="TreeGrafter"/>
</dbReference>
<proteinExistence type="inferred from homology"/>
<evidence type="ECO:0000256" key="2">
    <source>
        <dbReference type="ARBA" id="ARBA00004496"/>
    </source>
</evidence>
<dbReference type="SMART" id="SM01326">
    <property type="entry name" value="PTEN_C2"/>
    <property type="match status" value="1"/>
</dbReference>
<feature type="region of interest" description="Disordered" evidence="9">
    <location>
        <begin position="605"/>
        <end position="655"/>
    </location>
</feature>
<organism evidence="12 13">
    <name type="scientific">Plectus sambesii</name>
    <dbReference type="NCBI Taxonomy" id="2011161"/>
    <lineage>
        <taxon>Eukaryota</taxon>
        <taxon>Metazoa</taxon>
        <taxon>Ecdysozoa</taxon>
        <taxon>Nematoda</taxon>
        <taxon>Chromadorea</taxon>
        <taxon>Plectida</taxon>
        <taxon>Plectina</taxon>
        <taxon>Plectoidea</taxon>
        <taxon>Plectidae</taxon>
        <taxon>Plectus</taxon>
    </lineage>
</organism>
<dbReference type="SUPFAM" id="SSF52799">
    <property type="entry name" value="(Phosphotyrosine protein) phosphatases II"/>
    <property type="match status" value="1"/>
</dbReference>
<dbReference type="AlphaFoldDB" id="A0A914V057"/>
<feature type="region of interest" description="Disordered" evidence="9">
    <location>
        <begin position="1"/>
        <end position="20"/>
    </location>
</feature>
<feature type="compositionally biased region" description="Basic and acidic residues" evidence="9">
    <location>
        <begin position="721"/>
        <end position="733"/>
    </location>
</feature>
<keyword evidence="8" id="KW-0966">Cell projection</keyword>
<dbReference type="PROSITE" id="PS00383">
    <property type="entry name" value="TYR_PHOSPHATASE_1"/>
    <property type="match status" value="1"/>
</dbReference>
<evidence type="ECO:0000256" key="8">
    <source>
        <dbReference type="ARBA" id="ARBA00023273"/>
    </source>
</evidence>
<dbReference type="GO" id="GO:0016314">
    <property type="term" value="F:phosphatidylinositol-3,4,5-trisphosphate 3-phosphatase activity"/>
    <property type="evidence" value="ECO:0007669"/>
    <property type="project" value="TreeGrafter"/>
</dbReference>
<dbReference type="Proteomes" id="UP000887566">
    <property type="component" value="Unplaced"/>
</dbReference>
<evidence type="ECO:0000256" key="4">
    <source>
        <dbReference type="ARBA" id="ARBA00022490"/>
    </source>
</evidence>
<dbReference type="WBParaSite" id="PSAMB.scaffold1352size32627.g12549.t1">
    <property type="protein sequence ID" value="PSAMB.scaffold1352size32627.g12549.t1"/>
    <property type="gene ID" value="PSAMB.scaffold1352size32627.g12549"/>
</dbReference>
<feature type="region of interest" description="Disordered" evidence="9">
    <location>
        <begin position="379"/>
        <end position="449"/>
    </location>
</feature>
<dbReference type="GO" id="GO:0005886">
    <property type="term" value="C:plasma membrane"/>
    <property type="evidence" value="ECO:0007669"/>
    <property type="project" value="TreeGrafter"/>
</dbReference>
<dbReference type="GO" id="GO:0008285">
    <property type="term" value="P:negative regulation of cell population proliferation"/>
    <property type="evidence" value="ECO:0007669"/>
    <property type="project" value="TreeGrafter"/>
</dbReference>
<dbReference type="InterPro" id="IPR000387">
    <property type="entry name" value="Tyr_Pase_dom"/>
</dbReference>
<feature type="compositionally biased region" description="Low complexity" evidence="9">
    <location>
        <begin position="773"/>
        <end position="789"/>
    </location>
</feature>
<evidence type="ECO:0000256" key="5">
    <source>
        <dbReference type="ARBA" id="ARBA00022801"/>
    </source>
</evidence>
<dbReference type="InterPro" id="IPR029021">
    <property type="entry name" value="Prot-tyrosine_phosphatase-like"/>
</dbReference>
<evidence type="ECO:0000313" key="12">
    <source>
        <dbReference type="Proteomes" id="UP000887566"/>
    </source>
</evidence>
<dbReference type="PROSITE" id="PS51181">
    <property type="entry name" value="PPASE_TENSIN"/>
    <property type="match status" value="1"/>
</dbReference>
<dbReference type="PANTHER" id="PTHR12305">
    <property type="entry name" value="PHOSPHATASE WITH HOMOLOGY TO TENSIN"/>
    <property type="match status" value="1"/>
</dbReference>
<protein>
    <submittedName>
        <fullName evidence="13">Phosphatidylinositol-3,4,5-trisphosphate 3-phosphatase</fullName>
    </submittedName>
</protein>
<feature type="domain" description="Tyrosine specific protein phosphatases" evidence="10">
    <location>
        <begin position="130"/>
        <end position="192"/>
    </location>
</feature>
<accession>A0A914V057</accession>
<feature type="compositionally biased region" description="Basic and acidic residues" evidence="9">
    <location>
        <begin position="605"/>
        <end position="630"/>
    </location>
</feature>
<dbReference type="Pfam" id="PF22784">
    <property type="entry name" value="PTP-SAK"/>
    <property type="match status" value="1"/>
</dbReference>
<dbReference type="GO" id="GO:0043491">
    <property type="term" value="P:phosphatidylinositol 3-kinase/protein kinase B signal transduction"/>
    <property type="evidence" value="ECO:0007669"/>
    <property type="project" value="TreeGrafter"/>
</dbReference>
<keyword evidence="5" id="KW-0378">Hydrolase</keyword>
<feature type="compositionally biased region" description="Polar residues" evidence="9">
    <location>
        <begin position="7"/>
        <end position="20"/>
    </location>
</feature>
<feature type="region of interest" description="Disordered" evidence="9">
    <location>
        <begin position="690"/>
        <end position="805"/>
    </location>
</feature>
<dbReference type="PROSITE" id="PS50056">
    <property type="entry name" value="TYR_PHOSPHATASE_2"/>
    <property type="match status" value="1"/>
</dbReference>
<dbReference type="CDD" id="cd14509">
    <property type="entry name" value="PTP_PTEN"/>
    <property type="match status" value="1"/>
</dbReference>
<dbReference type="InterPro" id="IPR029023">
    <property type="entry name" value="Tensin_phosphatase"/>
</dbReference>
<dbReference type="InterPro" id="IPR057023">
    <property type="entry name" value="PTP-SAK"/>
</dbReference>
<feature type="domain" description="Phosphatase tensin-type" evidence="11">
    <location>
        <begin position="40"/>
        <end position="213"/>
    </location>
</feature>
<dbReference type="GO" id="GO:0005829">
    <property type="term" value="C:cytosol"/>
    <property type="evidence" value="ECO:0007669"/>
    <property type="project" value="TreeGrafter"/>
</dbReference>
<dbReference type="GO" id="GO:0051896">
    <property type="term" value="P:regulation of phosphatidylinositol 3-kinase/protein kinase B signal transduction"/>
    <property type="evidence" value="ECO:0007669"/>
    <property type="project" value="TreeGrafter"/>
</dbReference>
<evidence type="ECO:0000256" key="1">
    <source>
        <dbReference type="ARBA" id="ARBA00004487"/>
    </source>
</evidence>
<dbReference type="GO" id="GO:0046856">
    <property type="term" value="P:phosphatidylinositol dephosphorylation"/>
    <property type="evidence" value="ECO:0007669"/>
    <property type="project" value="TreeGrafter"/>
</dbReference>
<comment type="subcellular location">
    <subcellularLocation>
        <location evidence="1">Cell projection</location>
        <location evidence="1">Neuron projection</location>
    </subcellularLocation>
    <subcellularLocation>
        <location evidence="2">Cytoplasm</location>
    </subcellularLocation>
</comment>
<dbReference type="InterPro" id="IPR003595">
    <property type="entry name" value="Tyr_Pase_cat"/>
</dbReference>
<comment type="similarity">
    <text evidence="3">Belongs to the PTEN phosphatase protein family.</text>
</comment>
<keyword evidence="7" id="KW-0443">Lipid metabolism</keyword>
<name>A0A914V057_9BILA</name>
<evidence type="ECO:0000313" key="13">
    <source>
        <dbReference type="WBParaSite" id="PSAMB.scaffold1352size32627.g12549.t1"/>
    </source>
</evidence>
<feature type="compositionally biased region" description="Polar residues" evidence="9">
    <location>
        <begin position="419"/>
        <end position="429"/>
    </location>
</feature>
<dbReference type="GO" id="GO:0005634">
    <property type="term" value="C:nucleus"/>
    <property type="evidence" value="ECO:0007669"/>
    <property type="project" value="TreeGrafter"/>
</dbReference>
<evidence type="ECO:0000259" key="11">
    <source>
        <dbReference type="PROSITE" id="PS51181"/>
    </source>
</evidence>
<dbReference type="GO" id="GO:0048870">
    <property type="term" value="P:cell motility"/>
    <property type="evidence" value="ECO:0007669"/>
    <property type="project" value="TreeGrafter"/>
</dbReference>
<dbReference type="InterPro" id="IPR051281">
    <property type="entry name" value="Dual-spec_lipid-protein_phosph"/>
</dbReference>
<dbReference type="PANTHER" id="PTHR12305:SF81">
    <property type="entry name" value="PHOSPHATIDYLINOSITOL 3,4,5-TRISPHOSPHATE 3-PHOSPHATASE AND DUAL-SPECIFICITY PROTEIN PHOSPHATASE PTEN"/>
    <property type="match status" value="1"/>
</dbReference>
<evidence type="ECO:0000259" key="10">
    <source>
        <dbReference type="PROSITE" id="PS50056"/>
    </source>
</evidence>
<keyword evidence="4" id="KW-0963">Cytoplasm</keyword>
<dbReference type="InterPro" id="IPR016130">
    <property type="entry name" value="Tyr_Pase_AS"/>
</dbReference>
<feature type="compositionally biased region" description="Acidic residues" evidence="9">
    <location>
        <begin position="790"/>
        <end position="799"/>
    </location>
</feature>